<evidence type="ECO:0000256" key="1">
    <source>
        <dbReference type="ARBA" id="ARBA00023016"/>
    </source>
</evidence>
<proteinExistence type="inferred from homology"/>
<evidence type="ECO:0000313" key="7">
    <source>
        <dbReference type="Proteomes" id="UP000308014"/>
    </source>
</evidence>
<dbReference type="InterPro" id="IPR008978">
    <property type="entry name" value="HSP20-like_chaperone"/>
</dbReference>
<evidence type="ECO:0000313" key="6">
    <source>
        <dbReference type="EMBL" id="THW07828.1"/>
    </source>
</evidence>
<accession>A0A4S8V9R9</accession>
<dbReference type="PROSITE" id="PS01031">
    <property type="entry name" value="SHSP"/>
    <property type="match status" value="1"/>
</dbReference>
<dbReference type="Proteomes" id="UP000308014">
    <property type="component" value="Unassembled WGS sequence"/>
</dbReference>
<evidence type="ECO:0000256" key="3">
    <source>
        <dbReference type="RuleBase" id="RU003616"/>
    </source>
</evidence>
<dbReference type="Pfam" id="PF00011">
    <property type="entry name" value="HSP20"/>
    <property type="match status" value="1"/>
</dbReference>
<keyword evidence="1" id="KW-0346">Stress response</keyword>
<organism evidence="6 7">
    <name type="scientific">Aureobasidium pullulans</name>
    <name type="common">Black yeast</name>
    <name type="synonym">Pullularia pullulans</name>
    <dbReference type="NCBI Taxonomy" id="5580"/>
    <lineage>
        <taxon>Eukaryota</taxon>
        <taxon>Fungi</taxon>
        <taxon>Dikarya</taxon>
        <taxon>Ascomycota</taxon>
        <taxon>Pezizomycotina</taxon>
        <taxon>Dothideomycetes</taxon>
        <taxon>Dothideomycetidae</taxon>
        <taxon>Dothideales</taxon>
        <taxon>Saccotheciaceae</taxon>
        <taxon>Aureobasidium</taxon>
    </lineage>
</organism>
<dbReference type="PANTHER" id="PTHR11527">
    <property type="entry name" value="HEAT-SHOCK PROTEIN 20 FAMILY MEMBER"/>
    <property type="match status" value="1"/>
</dbReference>
<gene>
    <name evidence="6" type="ORF">D6D24_09494</name>
</gene>
<feature type="domain" description="SHSP" evidence="5">
    <location>
        <begin position="41"/>
        <end position="184"/>
    </location>
</feature>
<reference evidence="6 7" key="1">
    <citation type="submission" date="2018-10" db="EMBL/GenBank/DDBJ databases">
        <title>Fifty Aureobasidium pullulans genomes reveal a recombining polyextremotolerant generalist.</title>
        <authorList>
            <person name="Gostincar C."/>
            <person name="Turk M."/>
            <person name="Zajc J."/>
            <person name="Gunde-Cimerman N."/>
        </authorList>
    </citation>
    <scope>NUCLEOTIDE SEQUENCE [LARGE SCALE GENOMIC DNA]</scope>
    <source>
        <strain evidence="6 7">EXF-11318</strain>
    </source>
</reference>
<name>A0A4S8V9R9_AURPU</name>
<comment type="similarity">
    <text evidence="2 3">Belongs to the small heat shock protein (HSP20) family.</text>
</comment>
<feature type="region of interest" description="Disordered" evidence="4">
    <location>
        <begin position="95"/>
        <end position="126"/>
    </location>
</feature>
<evidence type="ECO:0000256" key="4">
    <source>
        <dbReference type="SAM" id="MobiDB-lite"/>
    </source>
</evidence>
<dbReference type="AlphaFoldDB" id="A0A4S8V9R9"/>
<dbReference type="EMBL" id="QZAJ01000660">
    <property type="protein sequence ID" value="THW07828.1"/>
    <property type="molecule type" value="Genomic_DNA"/>
</dbReference>
<evidence type="ECO:0000256" key="2">
    <source>
        <dbReference type="PROSITE-ProRule" id="PRU00285"/>
    </source>
</evidence>
<evidence type="ECO:0000259" key="5">
    <source>
        <dbReference type="PROSITE" id="PS01031"/>
    </source>
</evidence>
<sequence>MGLVWPSPMSQYPADFDLPTVDHVHARHRGLHWPFQNNLRPDQETFYPDVDVRDYDTGYAIDMELPGLEDKRNIKVEWTSKHDIMISGHLARTSLPAAARHQDANGKEDTDTSTKTADKDNKEDGLTPTLLVSERKTGHFRRKFHLPMEVDASNLRAKLENGLLEIRVDRVKMDERTSGQAQIE</sequence>
<dbReference type="CDD" id="cd06464">
    <property type="entry name" value="ACD_sHsps-like"/>
    <property type="match status" value="1"/>
</dbReference>
<dbReference type="InterPro" id="IPR002068">
    <property type="entry name" value="A-crystallin/Hsp20_dom"/>
</dbReference>
<protein>
    <recommendedName>
        <fullName evidence="5">SHSP domain-containing protein</fullName>
    </recommendedName>
</protein>
<comment type="caution">
    <text evidence="6">The sequence shown here is derived from an EMBL/GenBank/DDBJ whole genome shotgun (WGS) entry which is preliminary data.</text>
</comment>
<dbReference type="InterPro" id="IPR031107">
    <property type="entry name" value="Small_HSP"/>
</dbReference>
<feature type="compositionally biased region" description="Basic and acidic residues" evidence="4">
    <location>
        <begin position="100"/>
        <end position="125"/>
    </location>
</feature>
<dbReference type="Gene3D" id="2.60.40.790">
    <property type="match status" value="1"/>
</dbReference>
<dbReference type="SUPFAM" id="SSF49764">
    <property type="entry name" value="HSP20-like chaperones"/>
    <property type="match status" value="1"/>
</dbReference>